<evidence type="ECO:0000256" key="4">
    <source>
        <dbReference type="ARBA" id="ARBA00022490"/>
    </source>
</evidence>
<keyword evidence="6 8" id="KW-0808">Transferase</keyword>
<proteinExistence type="inferred from homology"/>
<dbReference type="GO" id="GO:0004719">
    <property type="term" value="F:protein-L-isoaspartate (D-aspartate) O-methyltransferase activity"/>
    <property type="evidence" value="ECO:0007669"/>
    <property type="project" value="UniProtKB-EC"/>
</dbReference>
<dbReference type="PROSITE" id="PS01279">
    <property type="entry name" value="PCMT"/>
    <property type="match status" value="1"/>
</dbReference>
<reference evidence="8" key="1">
    <citation type="submission" date="2018-06" db="EMBL/GenBank/DDBJ databases">
        <authorList>
            <person name="Zhirakovskaya E."/>
        </authorList>
    </citation>
    <scope>NUCLEOTIDE SEQUENCE</scope>
</reference>
<dbReference type="NCBIfam" id="NF001453">
    <property type="entry name" value="PRK00312.1"/>
    <property type="match status" value="1"/>
</dbReference>
<dbReference type="FunFam" id="3.40.50.150:FF:000010">
    <property type="entry name" value="Protein-L-isoaspartate O-methyltransferase"/>
    <property type="match status" value="1"/>
</dbReference>
<evidence type="ECO:0000256" key="1">
    <source>
        <dbReference type="ARBA" id="ARBA00004496"/>
    </source>
</evidence>
<evidence type="ECO:0000256" key="2">
    <source>
        <dbReference type="ARBA" id="ARBA00005369"/>
    </source>
</evidence>
<gene>
    <name evidence="8" type="ORF">MNBD_NITROSPIRAE02-1210</name>
</gene>
<dbReference type="AlphaFoldDB" id="A0A3B1DB61"/>
<keyword evidence="7" id="KW-0949">S-adenosyl-L-methionine</keyword>
<dbReference type="InterPro" id="IPR000682">
    <property type="entry name" value="PCMT"/>
</dbReference>
<dbReference type="HAMAP" id="MF_00090">
    <property type="entry name" value="PIMT"/>
    <property type="match status" value="1"/>
</dbReference>
<accession>A0A3B1DB61</accession>
<name>A0A3B1DB61_9ZZZZ</name>
<dbReference type="GO" id="GO:0032259">
    <property type="term" value="P:methylation"/>
    <property type="evidence" value="ECO:0007669"/>
    <property type="project" value="UniProtKB-KW"/>
</dbReference>
<dbReference type="EC" id="2.1.1.77" evidence="3"/>
<dbReference type="InterPro" id="IPR029063">
    <property type="entry name" value="SAM-dependent_MTases_sf"/>
</dbReference>
<comment type="subcellular location">
    <subcellularLocation>
        <location evidence="1">Cytoplasm</location>
    </subcellularLocation>
</comment>
<dbReference type="NCBIfam" id="TIGR00080">
    <property type="entry name" value="pimt"/>
    <property type="match status" value="1"/>
</dbReference>
<evidence type="ECO:0000313" key="8">
    <source>
        <dbReference type="EMBL" id="VAX29035.1"/>
    </source>
</evidence>
<dbReference type="SUPFAM" id="SSF53335">
    <property type="entry name" value="S-adenosyl-L-methionine-dependent methyltransferases"/>
    <property type="match status" value="1"/>
</dbReference>
<evidence type="ECO:0000256" key="6">
    <source>
        <dbReference type="ARBA" id="ARBA00022679"/>
    </source>
</evidence>
<dbReference type="CDD" id="cd02440">
    <property type="entry name" value="AdoMet_MTases"/>
    <property type="match status" value="1"/>
</dbReference>
<dbReference type="Pfam" id="PF01135">
    <property type="entry name" value="PCMT"/>
    <property type="match status" value="1"/>
</dbReference>
<evidence type="ECO:0000256" key="3">
    <source>
        <dbReference type="ARBA" id="ARBA00011890"/>
    </source>
</evidence>
<dbReference type="PANTHER" id="PTHR11579">
    <property type="entry name" value="PROTEIN-L-ISOASPARTATE O-METHYLTRANSFERASE"/>
    <property type="match status" value="1"/>
</dbReference>
<dbReference type="Gene3D" id="3.40.50.150">
    <property type="entry name" value="Vaccinia Virus protein VP39"/>
    <property type="match status" value="1"/>
</dbReference>
<evidence type="ECO:0000256" key="7">
    <source>
        <dbReference type="ARBA" id="ARBA00022691"/>
    </source>
</evidence>
<organism evidence="8">
    <name type="scientific">hydrothermal vent metagenome</name>
    <dbReference type="NCBI Taxonomy" id="652676"/>
    <lineage>
        <taxon>unclassified sequences</taxon>
        <taxon>metagenomes</taxon>
        <taxon>ecological metagenomes</taxon>
    </lineage>
</organism>
<dbReference type="GO" id="GO:0005737">
    <property type="term" value="C:cytoplasm"/>
    <property type="evidence" value="ECO:0007669"/>
    <property type="project" value="UniProtKB-SubCell"/>
</dbReference>
<dbReference type="EMBL" id="UOGH01000104">
    <property type="protein sequence ID" value="VAX29035.1"/>
    <property type="molecule type" value="Genomic_DNA"/>
</dbReference>
<sequence>MDYEELRRLLVETQLIPRGIRDQHVLKAMLKVPRHLFVDEPLQYKAYDDMALPIGDGQTISQPYMVAVMTELLELKGNERVLEVGTGSGYQAAILAELAAEVYSIERMERLALRARERLRNSGYDNVHIITGDGTAGLPEKAPFDRIIITAGTPQIPEPLREQLADNGILVAPVGARFSQQLLKLRKEKGKITEEYHTPCVFVPLVGEYGWKE</sequence>
<comment type="similarity">
    <text evidence="2">Belongs to the methyltransferase superfamily. L-isoaspartyl/D-aspartyl protein methyltransferase family.</text>
</comment>
<protein>
    <recommendedName>
        <fullName evidence="3">protein-L-isoaspartate(D-aspartate) O-methyltransferase</fullName>
        <ecNumber evidence="3">2.1.1.77</ecNumber>
    </recommendedName>
</protein>
<dbReference type="PANTHER" id="PTHR11579:SF0">
    <property type="entry name" value="PROTEIN-L-ISOASPARTATE(D-ASPARTATE) O-METHYLTRANSFERASE"/>
    <property type="match status" value="1"/>
</dbReference>
<keyword evidence="5 8" id="KW-0489">Methyltransferase</keyword>
<evidence type="ECO:0000256" key="5">
    <source>
        <dbReference type="ARBA" id="ARBA00022603"/>
    </source>
</evidence>
<keyword evidence="4" id="KW-0963">Cytoplasm</keyword>